<dbReference type="PANTHER" id="PTHR43539:SF67">
    <property type="entry name" value="FLAVIN-CONTAINING MONOOXYGENASE"/>
    <property type="match status" value="1"/>
</dbReference>
<name>M8AWP4_AEGTA</name>
<dbReference type="GO" id="GO:0050660">
    <property type="term" value="F:flavin adenine dinucleotide binding"/>
    <property type="evidence" value="ECO:0007669"/>
    <property type="project" value="TreeGrafter"/>
</dbReference>
<sequence length="186" mass="20484">MEIALDLAQASAAASIIVHGVLHLITREIMNTVRVPRRVQQHRQHGLRRPDVGPFTRKIQSNAYLVIDVGSYNKIKSNQIQVLSAMTSIEGDAVEFTGGERHRLDTIVFATWYRSTEKKWLKSDDGGLIGDDGMASGRSPKGENRLYRMGLAGRGIYGSGTDNEFIAEDISRQLRQGSGDDDGDGI</sequence>
<evidence type="ECO:0000256" key="2">
    <source>
        <dbReference type="ARBA" id="ARBA00023002"/>
    </source>
</evidence>
<accession>M8AWP4</accession>
<dbReference type="Gene3D" id="3.50.50.60">
    <property type="entry name" value="FAD/NAD(P)-binding domain"/>
    <property type="match status" value="1"/>
</dbReference>
<keyword evidence="2" id="KW-0560">Oxidoreductase</keyword>
<evidence type="ECO:0000256" key="1">
    <source>
        <dbReference type="ARBA" id="ARBA00009183"/>
    </source>
</evidence>
<comment type="similarity">
    <text evidence="1">Belongs to the FMO family.</text>
</comment>
<proteinExistence type="inferred from homology"/>
<dbReference type="InterPro" id="IPR036188">
    <property type="entry name" value="FAD/NAD-bd_sf"/>
</dbReference>
<evidence type="ECO:0000256" key="3">
    <source>
        <dbReference type="ARBA" id="ARBA00039148"/>
    </source>
</evidence>
<dbReference type="ExpressionAtlas" id="M8AWP4">
    <property type="expression patterns" value="baseline"/>
</dbReference>
<evidence type="ECO:0000256" key="4">
    <source>
        <dbReference type="ARBA" id="ARBA00047707"/>
    </source>
</evidence>
<dbReference type="PANTHER" id="PTHR43539">
    <property type="entry name" value="FLAVIN-BINDING MONOOXYGENASE-LIKE PROTEIN (AFU_ORTHOLOGUE AFUA_4G09220)"/>
    <property type="match status" value="1"/>
</dbReference>
<dbReference type="EnsemblPlants" id="EMT08887">
    <property type="protein sequence ID" value="EMT08887"/>
    <property type="gene ID" value="F775_20632"/>
</dbReference>
<dbReference type="InterPro" id="IPR050982">
    <property type="entry name" value="Auxin_biosynth/cation_transpt"/>
</dbReference>
<dbReference type="EC" id="1.14.13.168" evidence="3"/>
<organism evidence="5">
    <name type="scientific">Aegilops tauschii</name>
    <name type="common">Tausch's goatgrass</name>
    <name type="synonym">Aegilops squarrosa</name>
    <dbReference type="NCBI Taxonomy" id="37682"/>
    <lineage>
        <taxon>Eukaryota</taxon>
        <taxon>Viridiplantae</taxon>
        <taxon>Streptophyta</taxon>
        <taxon>Embryophyta</taxon>
        <taxon>Tracheophyta</taxon>
        <taxon>Spermatophyta</taxon>
        <taxon>Magnoliopsida</taxon>
        <taxon>Liliopsida</taxon>
        <taxon>Poales</taxon>
        <taxon>Poaceae</taxon>
        <taxon>BOP clade</taxon>
        <taxon>Pooideae</taxon>
        <taxon>Triticodae</taxon>
        <taxon>Triticeae</taxon>
        <taxon>Triticinae</taxon>
        <taxon>Aegilops</taxon>
    </lineage>
</organism>
<dbReference type="GO" id="GO:0103075">
    <property type="term" value="F:indole-3-pyruvate monooxygenase activity"/>
    <property type="evidence" value="ECO:0007669"/>
    <property type="project" value="UniProtKB-EC"/>
</dbReference>
<protein>
    <recommendedName>
        <fullName evidence="3">indole-3-pyruvate monooxygenase</fullName>
        <ecNumber evidence="3">1.14.13.168</ecNumber>
    </recommendedName>
</protein>
<evidence type="ECO:0000313" key="5">
    <source>
        <dbReference type="EnsemblPlants" id="EMT08887"/>
    </source>
</evidence>
<reference evidence="5" key="1">
    <citation type="submission" date="2015-06" db="UniProtKB">
        <authorList>
            <consortium name="EnsemblPlants"/>
        </authorList>
    </citation>
    <scope>IDENTIFICATION</scope>
</reference>
<dbReference type="AlphaFoldDB" id="M8AWP4"/>
<comment type="catalytic activity">
    <reaction evidence="4">
        <text>indole-3-pyruvate + NADPH + O2 + H(+) = (indol-3-yl)acetate + CO2 + NADP(+) + H2O</text>
        <dbReference type="Rhea" id="RHEA:34331"/>
        <dbReference type="ChEBI" id="CHEBI:15377"/>
        <dbReference type="ChEBI" id="CHEBI:15378"/>
        <dbReference type="ChEBI" id="CHEBI:15379"/>
        <dbReference type="ChEBI" id="CHEBI:16526"/>
        <dbReference type="ChEBI" id="CHEBI:17640"/>
        <dbReference type="ChEBI" id="CHEBI:30854"/>
        <dbReference type="ChEBI" id="CHEBI:57783"/>
        <dbReference type="ChEBI" id="CHEBI:58349"/>
        <dbReference type="EC" id="1.14.13.168"/>
    </reaction>
</comment>